<keyword evidence="2" id="KW-0479">Metal-binding</keyword>
<reference evidence="6 7" key="1">
    <citation type="submission" date="2020-08" db="EMBL/GenBank/DDBJ databases">
        <title>Exploring microbial biodiversity for novel pathways involved in the catabolism of aromatic compounds derived from lignin.</title>
        <authorList>
            <person name="Elkins J."/>
        </authorList>
    </citation>
    <scope>NUCLEOTIDE SEQUENCE [LARGE SCALE GENOMIC DNA]</scope>
    <source>
        <strain evidence="6 7">B1D3A</strain>
    </source>
</reference>
<dbReference type="EMBL" id="JACHKA010000001">
    <property type="protein sequence ID" value="MBB5984788.1"/>
    <property type="molecule type" value="Genomic_DNA"/>
</dbReference>
<proteinExistence type="predicted"/>
<dbReference type="PANTHER" id="PTHR43498">
    <property type="entry name" value="FERREDOXIN:COB-COM HETERODISULFIDE REDUCTASE SUBUNIT A"/>
    <property type="match status" value="1"/>
</dbReference>
<keyword evidence="7" id="KW-1185">Reference proteome</keyword>
<evidence type="ECO:0000313" key="7">
    <source>
        <dbReference type="Proteomes" id="UP001138540"/>
    </source>
</evidence>
<evidence type="ECO:0000313" key="6">
    <source>
        <dbReference type="EMBL" id="MBB5984788.1"/>
    </source>
</evidence>
<evidence type="ECO:0000256" key="3">
    <source>
        <dbReference type="ARBA" id="ARBA00023002"/>
    </source>
</evidence>
<evidence type="ECO:0000256" key="5">
    <source>
        <dbReference type="ARBA" id="ARBA00023014"/>
    </source>
</evidence>
<evidence type="ECO:0000256" key="4">
    <source>
        <dbReference type="ARBA" id="ARBA00023004"/>
    </source>
</evidence>
<protein>
    <recommendedName>
        <fullName evidence="8">FAD-dependent oxidoreductase</fullName>
    </recommendedName>
</protein>
<dbReference type="InterPro" id="IPR039650">
    <property type="entry name" value="HdrA-like"/>
</dbReference>
<keyword evidence="1" id="KW-0004">4Fe-4S</keyword>
<organism evidence="6 7">
    <name type="scientific">Sphingobium lignivorans</name>
    <dbReference type="NCBI Taxonomy" id="2735886"/>
    <lineage>
        <taxon>Bacteria</taxon>
        <taxon>Pseudomonadati</taxon>
        <taxon>Pseudomonadota</taxon>
        <taxon>Alphaproteobacteria</taxon>
        <taxon>Sphingomonadales</taxon>
        <taxon>Sphingomonadaceae</taxon>
        <taxon>Sphingobium</taxon>
    </lineage>
</organism>
<dbReference type="Pfam" id="PF12831">
    <property type="entry name" value="FAD_oxidored"/>
    <property type="match status" value="1"/>
</dbReference>
<dbReference type="Gene3D" id="3.50.50.60">
    <property type="entry name" value="FAD/NAD(P)-binding domain"/>
    <property type="match status" value="2"/>
</dbReference>
<name>A0ABR6NE43_9SPHN</name>
<gene>
    <name evidence="6" type="ORF">HNP60_000762</name>
</gene>
<keyword evidence="4" id="KW-0408">Iron</keyword>
<sequence length="463" mass="50153">MAESGDIEWIDEPGRTIPVWRETEVLVCGGGAGGVAAAVAAARNGARVLMIERDTTLGGTGPRSFVTEYHQAFFTGGIMKEVIERLRAVGGADPDLEDGHFAVPFDPEILKFVLAEIVEGAGVEVLTRTWVTDAIIEDGAVKGVIIENKGGRQAILADIVIDATGDADIAARAGAPMQDYNPPQPMVMLFQIGGVDYTRSQDRKGRTELVKAAKDAGLLSDDLYLDNFSNFGIAPSTREGQMGYIYGVRVLRRDPYDADDLTDAEIRAREGVRAFIPFLRTVPGFEQAFLIKAAPMIGVRDSRRILGDYTLTREDILGGIFHPDDIFKRYHRLPDTPGFVRHPTDGSETTAAFREKLAKSTMVTSVFGVPYGCLLPQTLENLLVAGKTVSMSYEAHSRCRQIPDCMAFGQAAGTAAALACRHGVSLRKVDIEELQALLIAQGQNLADGAIDITKAKLHNMVQD</sequence>
<evidence type="ECO:0000256" key="1">
    <source>
        <dbReference type="ARBA" id="ARBA00022485"/>
    </source>
</evidence>
<dbReference type="InterPro" id="IPR036188">
    <property type="entry name" value="FAD/NAD-bd_sf"/>
</dbReference>
<dbReference type="Proteomes" id="UP001138540">
    <property type="component" value="Unassembled WGS sequence"/>
</dbReference>
<dbReference type="PRINTS" id="PR00411">
    <property type="entry name" value="PNDRDTASEI"/>
</dbReference>
<keyword evidence="3" id="KW-0560">Oxidoreductase</keyword>
<accession>A0ABR6NE43</accession>
<evidence type="ECO:0000256" key="2">
    <source>
        <dbReference type="ARBA" id="ARBA00022723"/>
    </source>
</evidence>
<dbReference type="PANTHER" id="PTHR43498:SF1">
    <property type="entry name" value="COB--COM HETERODISULFIDE REDUCTASE IRON-SULFUR SUBUNIT A"/>
    <property type="match status" value="1"/>
</dbReference>
<evidence type="ECO:0008006" key="8">
    <source>
        <dbReference type="Google" id="ProtNLM"/>
    </source>
</evidence>
<comment type="caution">
    <text evidence="6">The sequence shown here is derived from an EMBL/GenBank/DDBJ whole genome shotgun (WGS) entry which is preliminary data.</text>
</comment>
<keyword evidence="5" id="KW-0411">Iron-sulfur</keyword>
<dbReference type="RefSeq" id="WP_184150377.1">
    <property type="nucleotide sequence ID" value="NZ_JACHKA010000001.1"/>
</dbReference>
<dbReference type="SUPFAM" id="SSF51905">
    <property type="entry name" value="FAD/NAD(P)-binding domain"/>
    <property type="match status" value="1"/>
</dbReference>